<gene>
    <name evidence="2" type="ORF">chiPu_0024203</name>
</gene>
<protein>
    <submittedName>
        <fullName evidence="2">Uncharacterized protein</fullName>
    </submittedName>
</protein>
<evidence type="ECO:0000313" key="2">
    <source>
        <dbReference type="EMBL" id="GCC40417.1"/>
    </source>
</evidence>
<sequence length="178" mass="20185">MRLPETVIEGDEDMAPLRDRMAHYIRQLDAQLRALRQTARDQQDIRDQTKQQQQLPPQPLPGVGDKDLYSLPPDLQTTSTAMALPSTHPVPSAFLRGISLTRSSTFFNAWLEVLPDIQTICLLCMSERNPRPTCLRRAEAMDLGGVHVRNNVRYARRPHFGPGLQRIRDAGPVDLRLL</sequence>
<name>A0A401TCR6_CHIPU</name>
<dbReference type="Proteomes" id="UP000287033">
    <property type="component" value="Unassembled WGS sequence"/>
</dbReference>
<reference evidence="2 3" key="1">
    <citation type="journal article" date="2018" name="Nat. Ecol. Evol.">
        <title>Shark genomes provide insights into elasmobranch evolution and the origin of vertebrates.</title>
        <authorList>
            <person name="Hara Y"/>
            <person name="Yamaguchi K"/>
            <person name="Onimaru K"/>
            <person name="Kadota M"/>
            <person name="Koyanagi M"/>
            <person name="Keeley SD"/>
            <person name="Tatsumi K"/>
            <person name="Tanaka K"/>
            <person name="Motone F"/>
            <person name="Kageyama Y"/>
            <person name="Nozu R"/>
            <person name="Adachi N"/>
            <person name="Nishimura O"/>
            <person name="Nakagawa R"/>
            <person name="Tanegashima C"/>
            <person name="Kiyatake I"/>
            <person name="Matsumoto R"/>
            <person name="Murakumo K"/>
            <person name="Nishida K"/>
            <person name="Terakita A"/>
            <person name="Kuratani S"/>
            <person name="Sato K"/>
            <person name="Hyodo S Kuraku.S."/>
        </authorList>
    </citation>
    <scope>NUCLEOTIDE SEQUENCE [LARGE SCALE GENOMIC DNA]</scope>
</reference>
<feature type="compositionally biased region" description="Basic and acidic residues" evidence="1">
    <location>
        <begin position="38"/>
        <end position="49"/>
    </location>
</feature>
<organism evidence="2 3">
    <name type="scientific">Chiloscyllium punctatum</name>
    <name type="common">Brownbanded bambooshark</name>
    <name type="synonym">Hemiscyllium punctatum</name>
    <dbReference type="NCBI Taxonomy" id="137246"/>
    <lineage>
        <taxon>Eukaryota</taxon>
        <taxon>Metazoa</taxon>
        <taxon>Chordata</taxon>
        <taxon>Craniata</taxon>
        <taxon>Vertebrata</taxon>
        <taxon>Chondrichthyes</taxon>
        <taxon>Elasmobranchii</taxon>
        <taxon>Galeomorphii</taxon>
        <taxon>Galeoidea</taxon>
        <taxon>Orectolobiformes</taxon>
        <taxon>Hemiscylliidae</taxon>
        <taxon>Chiloscyllium</taxon>
    </lineage>
</organism>
<evidence type="ECO:0000313" key="3">
    <source>
        <dbReference type="Proteomes" id="UP000287033"/>
    </source>
</evidence>
<proteinExistence type="predicted"/>
<dbReference type="EMBL" id="BEZZ01034721">
    <property type="protein sequence ID" value="GCC40417.1"/>
    <property type="molecule type" value="Genomic_DNA"/>
</dbReference>
<feature type="region of interest" description="Disordered" evidence="1">
    <location>
        <begin position="37"/>
        <end position="74"/>
    </location>
</feature>
<comment type="caution">
    <text evidence="2">The sequence shown here is derived from an EMBL/GenBank/DDBJ whole genome shotgun (WGS) entry which is preliminary data.</text>
</comment>
<evidence type="ECO:0000256" key="1">
    <source>
        <dbReference type="SAM" id="MobiDB-lite"/>
    </source>
</evidence>
<dbReference type="AlphaFoldDB" id="A0A401TCR6"/>
<accession>A0A401TCR6</accession>
<keyword evidence="3" id="KW-1185">Reference proteome</keyword>